<evidence type="ECO:0000259" key="6">
    <source>
        <dbReference type="Pfam" id="PF00425"/>
    </source>
</evidence>
<dbReference type="PANTHER" id="PTHR11236">
    <property type="entry name" value="AMINOBENZOATE/ANTHRANILATE SYNTHASE"/>
    <property type="match status" value="1"/>
</dbReference>
<dbReference type="Gene3D" id="3.60.120.10">
    <property type="entry name" value="Anthranilate synthase"/>
    <property type="match status" value="1"/>
</dbReference>
<dbReference type="GO" id="GO:0004049">
    <property type="term" value="F:anthranilate synthase activity"/>
    <property type="evidence" value="ECO:0007669"/>
    <property type="project" value="UniProtKB-EC"/>
</dbReference>
<dbReference type="PROSITE" id="PS51273">
    <property type="entry name" value="GATASE_TYPE_1"/>
    <property type="match status" value="1"/>
</dbReference>
<keyword evidence="3" id="KW-0456">Lyase</keyword>
<name>A0A4R4WII7_9ACTN</name>
<dbReference type="InterPro" id="IPR029062">
    <property type="entry name" value="Class_I_gatase-like"/>
</dbReference>
<comment type="catalytic activity">
    <reaction evidence="4">
        <text>chorismate + L-glutamine = anthranilate + pyruvate + L-glutamate + H(+)</text>
        <dbReference type="Rhea" id="RHEA:21732"/>
        <dbReference type="ChEBI" id="CHEBI:15361"/>
        <dbReference type="ChEBI" id="CHEBI:15378"/>
        <dbReference type="ChEBI" id="CHEBI:16567"/>
        <dbReference type="ChEBI" id="CHEBI:29748"/>
        <dbReference type="ChEBI" id="CHEBI:29985"/>
        <dbReference type="ChEBI" id="CHEBI:58359"/>
        <dbReference type="EC" id="4.1.3.27"/>
    </reaction>
</comment>
<dbReference type="CDD" id="cd01743">
    <property type="entry name" value="GATase1_Anthranilate_Synthase"/>
    <property type="match status" value="1"/>
</dbReference>
<evidence type="ECO:0000256" key="1">
    <source>
        <dbReference type="ARBA" id="ARBA00012266"/>
    </source>
</evidence>
<evidence type="ECO:0000256" key="4">
    <source>
        <dbReference type="ARBA" id="ARBA00047683"/>
    </source>
</evidence>
<gene>
    <name evidence="7" type="ORF">E1294_28480</name>
</gene>
<dbReference type="SUPFAM" id="SSF56322">
    <property type="entry name" value="ADC synthase"/>
    <property type="match status" value="1"/>
</dbReference>
<reference evidence="7 8" key="1">
    <citation type="submission" date="2019-03" db="EMBL/GenBank/DDBJ databases">
        <title>Draft genome sequences of novel Actinobacteria.</title>
        <authorList>
            <person name="Sahin N."/>
            <person name="Ay H."/>
            <person name="Saygin H."/>
        </authorList>
    </citation>
    <scope>NUCLEOTIDE SEQUENCE [LARGE SCALE GENOMIC DNA]</scope>
    <source>
        <strain evidence="7 8">KC712</strain>
    </source>
</reference>
<dbReference type="EC" id="4.1.3.27" evidence="1"/>
<dbReference type="OrthoDB" id="8594609at2"/>
<dbReference type="GO" id="GO:0000162">
    <property type="term" value="P:L-tryptophan biosynthetic process"/>
    <property type="evidence" value="ECO:0007669"/>
    <property type="project" value="TreeGrafter"/>
</dbReference>
<dbReference type="Pfam" id="PF00425">
    <property type="entry name" value="Chorismate_bind"/>
    <property type="match status" value="1"/>
</dbReference>
<dbReference type="InterPro" id="IPR005801">
    <property type="entry name" value="ADC_synthase"/>
</dbReference>
<evidence type="ECO:0000256" key="3">
    <source>
        <dbReference type="ARBA" id="ARBA00023239"/>
    </source>
</evidence>
<dbReference type="InterPro" id="IPR017926">
    <property type="entry name" value="GATASE"/>
</dbReference>
<dbReference type="PRINTS" id="PR00097">
    <property type="entry name" value="ANTSNTHASEII"/>
</dbReference>
<dbReference type="AlphaFoldDB" id="A0A4R4WII7"/>
<sequence length="642" mass="69537">MTGAELLDLVLGPGTPPFALLHRPGAGRHDQVDLLVGETVEVGSVAGIPLPPPGGRGRHEVLAILPYRQIGERGFACPDDGAPLLAMTVTGQAELSLDDVMERLPDGPIELDEGRFDADDEQYAATVRRVLTEEIGQGTGANFVIKRTFSAEIANWSTGTALAFFRRLLGRDPGCHWTFLIHTGTRTFVGASPERHISLDAGTAVMNPISGTYRYGADGPELCGLLSFLSDDKEANELYMVLDEELKMMGRICERGGHVLGPRLKQMARLAHTEYLIEGHSTLDVREILRETMFAPTVTGGPLESACRVIDRFEPEGRGYYAGMVALIGRDDAGEQALDSAILIRTADIDAAGRMRISVGATLVRDSVTASEAAETRAKAAGLIDALYGVRPASGSAHAGCEEVPDLNAHPQVERILTERNTPLGAFWFEGPERGAYEVPELVGRRVLVIDAEDTFTAMARHMLGALGLEVTVRCYDDDFLFDGYDVVIVGPGPGDPRDHRHPKIARIREVTRRLLKLGVPFFSVCLGHQVLSTQLGLEIVRNPFPNQGVQRKIGFMGRTELVGFYNTFAARSPAGRFPCRAREGAVEVSREVDTGEVHALRGPGFASVQFHPVSVLTHNGVHILGAVLGDLLKERHPSSGR</sequence>
<dbReference type="InterPro" id="IPR006221">
    <property type="entry name" value="TrpG/PapA_dom"/>
</dbReference>
<dbReference type="Gene3D" id="3.40.50.880">
    <property type="match status" value="1"/>
</dbReference>
<dbReference type="InterPro" id="IPR019999">
    <property type="entry name" value="Anth_synth_I-like"/>
</dbReference>
<evidence type="ECO:0000313" key="8">
    <source>
        <dbReference type="Proteomes" id="UP000294543"/>
    </source>
</evidence>
<dbReference type="Proteomes" id="UP000294543">
    <property type="component" value="Unassembled WGS sequence"/>
</dbReference>
<feature type="domain" description="Chorismate-utilising enzyme C-terminal" evidence="6">
    <location>
        <begin position="120"/>
        <end position="379"/>
    </location>
</feature>
<accession>A0A4R4WII7</accession>
<feature type="domain" description="Glutamine amidotransferase" evidence="5">
    <location>
        <begin position="448"/>
        <end position="625"/>
    </location>
</feature>
<dbReference type="PRINTS" id="PR00096">
    <property type="entry name" value="GATASE"/>
</dbReference>
<dbReference type="PRINTS" id="PR00099">
    <property type="entry name" value="CPSGATASE"/>
</dbReference>
<protein>
    <recommendedName>
        <fullName evidence="1">anthranilate synthase</fullName>
        <ecNumber evidence="1">4.1.3.27</ecNumber>
    </recommendedName>
</protein>
<dbReference type="SUPFAM" id="SSF52317">
    <property type="entry name" value="Class I glutamine amidotransferase-like"/>
    <property type="match status" value="1"/>
</dbReference>
<evidence type="ECO:0000313" key="7">
    <source>
        <dbReference type="EMBL" id="TDD17267.1"/>
    </source>
</evidence>
<dbReference type="PANTHER" id="PTHR11236:SF49">
    <property type="entry name" value="ANTHRANILATE SYNTHASE COMPONENT 1"/>
    <property type="match status" value="1"/>
</dbReference>
<keyword evidence="8" id="KW-1185">Reference proteome</keyword>
<evidence type="ECO:0000259" key="5">
    <source>
        <dbReference type="Pfam" id="PF00117"/>
    </source>
</evidence>
<organism evidence="7 8">
    <name type="scientific">Nonomuraea diastatica</name>
    <dbReference type="NCBI Taxonomy" id="1848329"/>
    <lineage>
        <taxon>Bacteria</taxon>
        <taxon>Bacillati</taxon>
        <taxon>Actinomycetota</taxon>
        <taxon>Actinomycetes</taxon>
        <taxon>Streptosporangiales</taxon>
        <taxon>Streptosporangiaceae</taxon>
        <taxon>Nonomuraea</taxon>
    </lineage>
</organism>
<dbReference type="EMBL" id="SMKP01000090">
    <property type="protein sequence ID" value="TDD17267.1"/>
    <property type="molecule type" value="Genomic_DNA"/>
</dbReference>
<dbReference type="Pfam" id="PF00117">
    <property type="entry name" value="GATase"/>
    <property type="match status" value="1"/>
</dbReference>
<dbReference type="InterPro" id="IPR015890">
    <property type="entry name" value="Chorismate_C"/>
</dbReference>
<evidence type="ECO:0000256" key="2">
    <source>
        <dbReference type="ARBA" id="ARBA00022962"/>
    </source>
</evidence>
<proteinExistence type="predicted"/>
<comment type="caution">
    <text evidence="7">The sequence shown here is derived from an EMBL/GenBank/DDBJ whole genome shotgun (WGS) entry which is preliminary data.</text>
</comment>
<keyword evidence="2" id="KW-0315">Glutamine amidotransferase</keyword>